<dbReference type="OrthoDB" id="431557at2759"/>
<keyword evidence="5 7" id="KW-0647">Proteasome</keyword>
<comment type="similarity">
    <text evidence="7">Belongs to the peptidase T1A family.</text>
</comment>
<dbReference type="Gene3D" id="3.60.20.10">
    <property type="entry name" value="Glutamine Phosphoribosylpyrophosphate, subunit 1, domain 1"/>
    <property type="match status" value="1"/>
</dbReference>
<dbReference type="Proteomes" id="UP000419144">
    <property type="component" value="Unassembled WGS sequence"/>
</dbReference>
<evidence type="ECO:0000256" key="7">
    <source>
        <dbReference type="PROSITE-ProRule" id="PRU00808"/>
    </source>
</evidence>
<feature type="domain" description="Proteasome alpha-type subunits" evidence="9">
    <location>
        <begin position="108"/>
        <end position="130"/>
    </location>
</feature>
<dbReference type="SMART" id="SM00948">
    <property type="entry name" value="Proteasome_A_N"/>
    <property type="match status" value="1"/>
</dbReference>
<reference evidence="10" key="1">
    <citation type="submission" date="2019-11" db="EMBL/GenBank/DDBJ databases">
        <title>Leishmania tarentolae CDS.</title>
        <authorList>
            <person name="Goto Y."/>
            <person name="Yamagishi J."/>
        </authorList>
    </citation>
    <scope>NUCLEOTIDE SEQUENCE [LARGE SCALE GENOMIC DNA]</scope>
    <source>
        <strain evidence="10">Parrot Tar II</strain>
    </source>
</reference>
<evidence type="ECO:0007829" key="13">
    <source>
        <dbReference type="PDB" id="8OLU"/>
    </source>
</evidence>
<dbReference type="InterPro" id="IPR023332">
    <property type="entry name" value="Proteasome_alpha-type"/>
</dbReference>
<dbReference type="CDD" id="cd03753">
    <property type="entry name" value="proteasome_alpha_type_5"/>
    <property type="match status" value="1"/>
</dbReference>
<reference evidence="12" key="2">
    <citation type="journal article" date="2022" name="J. Med. Chem.">
        <title>Discovery of Novel Quinoline-Based Proteasome Inhibitors for Human African Trypanosomiasis (HAT).</title>
        <authorList>
            <person name="Koester D.C."/>
            <person name="Marx V.M."/>
            <person name="Williams S."/>
            <person name="Jiricek J."/>
            <person name="Dauphinais M."/>
            <person name="Rene O."/>
            <person name="Miller S.L."/>
            <person name="Zhang L."/>
            <person name="Patra D."/>
            <person name="Chen Y.L."/>
            <person name="Cheung H."/>
            <person name="Gable J."/>
            <person name="Lakshminarayana S.B."/>
            <person name="Osborne C."/>
            <person name="Galarneau J.R."/>
            <person name="Kulkarni U."/>
            <person name="Richmond W."/>
            <person name="Bretz A."/>
            <person name="Xiao L."/>
            <person name="Supek F."/>
            <person name="Wiesmann C."/>
            <person name="Honnappa S."/>
            <person name="Be C."/>
            <person name="Maser P."/>
            <person name="Kaiser M."/>
            <person name="Ritchie R."/>
            <person name="Barrett M.P."/>
            <person name="Diagana T.T."/>
            <person name="Sarko C."/>
            <person name="Rao S.P.S."/>
        </authorList>
    </citation>
    <scope>STRUCTURE BY ELECTRON MICROSCOPY (2.70 ANGSTROMS)</scope>
</reference>
<evidence type="ECO:0000256" key="5">
    <source>
        <dbReference type="ARBA" id="ARBA00022942"/>
    </source>
</evidence>
<dbReference type="Pfam" id="PF00227">
    <property type="entry name" value="Proteasome"/>
    <property type="match status" value="1"/>
</dbReference>
<organism evidence="10 11">
    <name type="scientific">Leishmania tarentolae</name>
    <name type="common">Sauroleishmania tarentolae</name>
    <dbReference type="NCBI Taxonomy" id="5689"/>
    <lineage>
        <taxon>Eukaryota</taxon>
        <taxon>Discoba</taxon>
        <taxon>Euglenozoa</taxon>
        <taxon>Kinetoplastea</taxon>
        <taxon>Metakinetoplastina</taxon>
        <taxon>Trypanosomatida</taxon>
        <taxon>Trypanosomatidae</taxon>
        <taxon>Leishmaniinae</taxon>
        <taxon>Leishmania</taxon>
        <taxon>lizard Leishmania</taxon>
    </lineage>
</organism>
<evidence type="ECO:0000256" key="4">
    <source>
        <dbReference type="ARBA" id="ARBA00022490"/>
    </source>
</evidence>
<comment type="caution">
    <text evidence="10">The sequence shown here is derived from an EMBL/GenBank/DDBJ whole genome shotgun (WGS) entry which is preliminary data.</text>
</comment>
<dbReference type="FunFam" id="3.60.20.10:FF:000019">
    <property type="entry name" value="Proteasome subunit alpha type"/>
    <property type="match status" value="1"/>
</dbReference>
<reference evidence="13" key="3">
    <citation type="journal article" date="2023" name="J. Med. Chem.">
        <title>Structure-Guided Design and Synthesis of a Pyridazinone Series of &lt;i&gt;Trypanosoma cruzi&lt;/i&gt; Proteasome Inhibitors.</title>
        <authorList>
            <person name="Thomas M.G."/>
            <person name="McGonagle K."/>
            <person name="Rowland P."/>
            <person name="Robinson D.A."/>
            <person name="Dodd P.G."/>
            <person name="Camino-Diaz I."/>
            <person name="Campbell L."/>
            <person name="Cantizani J."/>
            <person name="Castaneda P."/>
            <person name="Conn D."/>
            <person name="Craggs P.D."/>
            <person name="Edwards D."/>
            <person name="Ferguson L."/>
            <person name="Fosberry A."/>
            <person name="Frame L."/>
            <person name="Goswami P."/>
            <person name="Hu X."/>
            <person name="Korczynska J."/>
            <person name="MacLean L."/>
            <person name="Martin J."/>
            <person name="Mutter N."/>
            <person name="Osuna-Cabello M."/>
            <person name="Paterson C."/>
            <person name="Pena I."/>
            <person name="Pinto E.G."/>
            <person name="Pont C."/>
            <person name="Riley J."/>
            <person name="Shishikura Y."/>
            <person name="Simeons F.R.C."/>
            <person name="Stojanovski L."/>
            <person name="Thomas J."/>
            <person name="Wrobel K."/>
            <person name="Young R.J."/>
            <person name="Zmuda F."/>
            <person name="Zuccotto F."/>
            <person name="Read K.D."/>
            <person name="Gilbert I.H."/>
            <person name="Marco M."/>
            <person name="Miles T.J."/>
            <person name="Manzano P."/>
            <person name="De Rycker M."/>
        </authorList>
    </citation>
    <scope>STRUCTURE BY ELECTRON MICROSCOPY (2.59 ANGSTROMS)</scope>
</reference>
<keyword evidence="6" id="KW-0539">Nucleus</keyword>
<comment type="subcellular location">
    <subcellularLocation>
        <location evidence="2">Cytoplasm</location>
    </subcellularLocation>
    <subcellularLocation>
        <location evidence="1">Nucleus</location>
    </subcellularLocation>
</comment>
<dbReference type="GO" id="GO:0043161">
    <property type="term" value="P:proteasome-mediated ubiquitin-dependent protein catabolic process"/>
    <property type="evidence" value="ECO:0007669"/>
    <property type="project" value="InterPro"/>
</dbReference>
<dbReference type="SMR" id="A0A640KG82"/>
<evidence type="ECO:0000256" key="6">
    <source>
        <dbReference type="ARBA" id="ARBA00023242"/>
    </source>
</evidence>
<dbReference type="PROSITE" id="PS51475">
    <property type="entry name" value="PROTEASOME_ALPHA_2"/>
    <property type="match status" value="1"/>
</dbReference>
<dbReference type="PROSITE" id="PS00388">
    <property type="entry name" value="PROTEASOME_ALPHA_1"/>
    <property type="match status" value="1"/>
</dbReference>
<evidence type="ECO:0000313" key="11">
    <source>
        <dbReference type="Proteomes" id="UP000419144"/>
    </source>
</evidence>
<dbReference type="GO" id="GO:0005634">
    <property type="term" value="C:nucleus"/>
    <property type="evidence" value="ECO:0007669"/>
    <property type="project" value="UniProtKB-SubCell"/>
</dbReference>
<dbReference type="GO" id="GO:0019773">
    <property type="term" value="C:proteasome core complex, alpha-subunit complex"/>
    <property type="evidence" value="ECO:0007669"/>
    <property type="project" value="UniProtKB-UniRule"/>
</dbReference>
<dbReference type="PANTHER" id="PTHR11599">
    <property type="entry name" value="PROTEASOME SUBUNIT ALPHA/BETA"/>
    <property type="match status" value="1"/>
</dbReference>
<dbReference type="InterPro" id="IPR001353">
    <property type="entry name" value="Proteasome_sua/b"/>
</dbReference>
<dbReference type="NCBIfam" id="NF003075">
    <property type="entry name" value="PRK03996.1"/>
    <property type="match status" value="1"/>
</dbReference>
<evidence type="ECO:0000256" key="2">
    <source>
        <dbReference type="ARBA" id="ARBA00004496"/>
    </source>
</evidence>
<dbReference type="InterPro" id="IPR033812">
    <property type="entry name" value="Proteasome_alpha_type_5"/>
</dbReference>
<keyword evidence="8" id="KW-0732">Signal</keyword>
<protein>
    <recommendedName>
        <fullName evidence="3">Proteasome subunit alpha type-5</fullName>
    </recommendedName>
</protein>
<dbReference type="InterPro" id="IPR000426">
    <property type="entry name" value="Proteasome_asu_N"/>
</dbReference>
<proteinExistence type="evidence at protein level"/>
<dbReference type="PDB" id="7ZYJ">
    <property type="method" value="EM"/>
    <property type="resolution" value="2.70 A"/>
    <property type="chains" value="E/e=1-344"/>
</dbReference>
<evidence type="ECO:0007829" key="12">
    <source>
        <dbReference type="PDB" id="7ZYJ"/>
    </source>
</evidence>
<feature type="signal peptide" evidence="8">
    <location>
        <begin position="1"/>
        <end position="18"/>
    </location>
</feature>
<evidence type="ECO:0000256" key="8">
    <source>
        <dbReference type="SAM" id="SignalP"/>
    </source>
</evidence>
<gene>
    <name evidence="10" type="ORF">LtaPh_2121400</name>
</gene>
<dbReference type="EMBL" id="BLBS01000028">
    <property type="protein sequence ID" value="GET88462.1"/>
    <property type="molecule type" value="Genomic_DNA"/>
</dbReference>
<evidence type="ECO:0000259" key="9">
    <source>
        <dbReference type="PROSITE" id="PS00388"/>
    </source>
</evidence>
<keyword evidence="4" id="KW-0963">Cytoplasm</keyword>
<dbReference type="EMDB" id="EMD-16963"/>
<dbReference type="InterPro" id="IPR050115">
    <property type="entry name" value="Proteasome_alpha"/>
</dbReference>
<accession>A0A640KG82</accession>
<dbReference type="AlphaFoldDB" id="A0A640KG82"/>
<dbReference type="VEuPathDB" id="TriTrypDB:LtaPh_2121400"/>
<sequence length="344" mass="38265">MLLPRLFSFPVCWSRALSLVCVYHVSLSFPSNSRRLCATPLLPLPCLCKLPAGHSPRKRCLFSFLSCFLDLTYFCIISFLHSVSCHLCFPLRRTRARHPIMFTSKSEYDRGVNTFSPEGRIFQIEYAVEAIKLGSTSLGIRTPEGVVLAAEKRVPSTLVVPSSMSKIMEVDSHIAAVMSGMVADARILVEHARVESQNHRFTYNEPMSVESCTLATCDLSIQFGESGGRRKLMSRPFGVSLLIAGVDEKGPQLWQTDPSGTHTRYDAQAIGGGAEAAQSVFTERYHRNMTLEEGETLAVDILKQVMEDQLSPENIEVAVVRADDGKLHMYTPTEIKAIMSRMPE</sequence>
<dbReference type="SUPFAM" id="SSF56235">
    <property type="entry name" value="N-terminal nucleophile aminohydrolases (Ntn hydrolases)"/>
    <property type="match status" value="1"/>
</dbReference>
<dbReference type="GO" id="GO:0005829">
    <property type="term" value="C:cytosol"/>
    <property type="evidence" value="ECO:0007669"/>
    <property type="project" value="UniProtKB-ARBA"/>
</dbReference>
<evidence type="ECO:0000256" key="3">
    <source>
        <dbReference type="ARBA" id="ARBA00021343"/>
    </source>
</evidence>
<dbReference type="PDB" id="8OLU">
    <property type="method" value="EM"/>
    <property type="resolution" value="2.59 A"/>
    <property type="chains" value="E/S=1-344"/>
</dbReference>
<keyword evidence="12 13" id="KW-0002">3D-structure</keyword>
<dbReference type="InterPro" id="IPR029055">
    <property type="entry name" value="Ntn_hydrolases_N"/>
</dbReference>
<evidence type="ECO:0000313" key="10">
    <source>
        <dbReference type="EMBL" id="GET88462.1"/>
    </source>
</evidence>
<dbReference type="EMDB" id="EMD-15025"/>
<keyword evidence="11" id="KW-1185">Reference proteome</keyword>
<evidence type="ECO:0000256" key="1">
    <source>
        <dbReference type="ARBA" id="ARBA00004123"/>
    </source>
</evidence>
<feature type="chain" id="PRO_5025042278" description="Proteasome subunit alpha type-5" evidence="8">
    <location>
        <begin position="19"/>
        <end position="344"/>
    </location>
</feature>
<dbReference type="Pfam" id="PF10584">
    <property type="entry name" value="Proteasome_A_N"/>
    <property type="match status" value="1"/>
</dbReference>
<name>A0A640KG82_LEITA</name>